<organism evidence="2 3">
    <name type="scientific">Anabaena subtropica FACHB-260</name>
    <dbReference type="NCBI Taxonomy" id="2692884"/>
    <lineage>
        <taxon>Bacteria</taxon>
        <taxon>Bacillati</taxon>
        <taxon>Cyanobacteriota</taxon>
        <taxon>Cyanophyceae</taxon>
        <taxon>Nostocales</taxon>
        <taxon>Nostocaceae</taxon>
        <taxon>Anabaena</taxon>
    </lineage>
</organism>
<dbReference type="Proteomes" id="UP000607281">
    <property type="component" value="Unassembled WGS sequence"/>
</dbReference>
<evidence type="ECO:0000313" key="2">
    <source>
        <dbReference type="EMBL" id="MBD2344671.1"/>
    </source>
</evidence>
<protein>
    <submittedName>
        <fullName evidence="2">P63C domain-containing protein</fullName>
    </submittedName>
</protein>
<name>A0ABR8CN60_9NOST</name>
<sequence length="299" mass="34629">MAEELSQYPEVFEATHRGYLELAGTTIPCAVLKNSKRIISQTGIFTAFERPRKGEKRQEGLPSIIGAKNLLPYVTDELKETCRAIHYFHSNGKISVGYDAILIPLICNLYLDADEADPRMLVSSQEKLVYRARILVRALAKVGITALIDEATGYQYDREINALQKLLAAYIAEEFLPWTSRFPKQYYQEIFRLYGWEYDPLSLARTPFIGKFTNDYVYNEMSSEVLEELKKVNPIIESGKRRRKHHQHLTQEIGIPHLQQHLTKLITVMQLSDGIEDFKDNFQRVFRKINQLKLNLDEQ</sequence>
<dbReference type="InterPro" id="IPR018874">
    <property type="entry name" value="Phage_Mx8_p63_C"/>
</dbReference>
<feature type="domain" description="Bacteriophage Mx8 p63 C-terminal" evidence="1">
    <location>
        <begin position="166"/>
        <end position="258"/>
    </location>
</feature>
<comment type="caution">
    <text evidence="2">The sequence shown here is derived from an EMBL/GenBank/DDBJ whole genome shotgun (WGS) entry which is preliminary data.</text>
</comment>
<dbReference type="RefSeq" id="WP_190407122.1">
    <property type="nucleotide sequence ID" value="NZ_JACJRF010000014.1"/>
</dbReference>
<dbReference type="Pfam" id="PF10546">
    <property type="entry name" value="P63C"/>
    <property type="match status" value="1"/>
</dbReference>
<gene>
    <name evidence="2" type="ORF">H6G18_10995</name>
</gene>
<keyword evidence="3" id="KW-1185">Reference proteome</keyword>
<proteinExistence type="predicted"/>
<dbReference type="EMBL" id="JACJRF010000014">
    <property type="protein sequence ID" value="MBD2344671.1"/>
    <property type="molecule type" value="Genomic_DNA"/>
</dbReference>
<evidence type="ECO:0000313" key="3">
    <source>
        <dbReference type="Proteomes" id="UP000607281"/>
    </source>
</evidence>
<reference evidence="2 3" key="1">
    <citation type="journal article" date="2020" name="ISME J.">
        <title>Comparative genomics reveals insights into cyanobacterial evolution and habitat adaptation.</title>
        <authorList>
            <person name="Chen M.Y."/>
            <person name="Teng W.K."/>
            <person name="Zhao L."/>
            <person name="Hu C.X."/>
            <person name="Zhou Y.K."/>
            <person name="Han B.P."/>
            <person name="Song L.R."/>
            <person name="Shu W.S."/>
        </authorList>
    </citation>
    <scope>NUCLEOTIDE SEQUENCE [LARGE SCALE GENOMIC DNA]</scope>
    <source>
        <strain evidence="2 3">FACHB-260</strain>
    </source>
</reference>
<accession>A0ABR8CN60</accession>
<evidence type="ECO:0000259" key="1">
    <source>
        <dbReference type="Pfam" id="PF10546"/>
    </source>
</evidence>